<keyword evidence="1" id="KW-0812">Transmembrane</keyword>
<accession>A0A6G1DEV1</accession>
<keyword evidence="1" id="KW-0472">Membrane</keyword>
<comment type="caution">
    <text evidence="2">The sequence shown here is derived from an EMBL/GenBank/DDBJ whole genome shotgun (WGS) entry which is preliminary data.</text>
</comment>
<feature type="transmembrane region" description="Helical" evidence="1">
    <location>
        <begin position="52"/>
        <end position="69"/>
    </location>
</feature>
<name>A0A6G1DEV1_9ORYZ</name>
<reference evidence="2 3" key="1">
    <citation type="submission" date="2019-11" db="EMBL/GenBank/DDBJ databases">
        <title>Whole genome sequence of Oryza granulata.</title>
        <authorList>
            <person name="Li W."/>
        </authorList>
    </citation>
    <scope>NUCLEOTIDE SEQUENCE [LARGE SCALE GENOMIC DNA]</scope>
    <source>
        <strain evidence="3">cv. Menghai</strain>
        <tissue evidence="2">Leaf</tissue>
    </source>
</reference>
<evidence type="ECO:0000256" key="1">
    <source>
        <dbReference type="SAM" id="Phobius"/>
    </source>
</evidence>
<evidence type="ECO:0000313" key="2">
    <source>
        <dbReference type="EMBL" id="KAF0910694.1"/>
    </source>
</evidence>
<keyword evidence="1" id="KW-1133">Transmembrane helix</keyword>
<evidence type="ECO:0000313" key="3">
    <source>
        <dbReference type="Proteomes" id="UP000479710"/>
    </source>
</evidence>
<organism evidence="2 3">
    <name type="scientific">Oryza meyeriana var. granulata</name>
    <dbReference type="NCBI Taxonomy" id="110450"/>
    <lineage>
        <taxon>Eukaryota</taxon>
        <taxon>Viridiplantae</taxon>
        <taxon>Streptophyta</taxon>
        <taxon>Embryophyta</taxon>
        <taxon>Tracheophyta</taxon>
        <taxon>Spermatophyta</taxon>
        <taxon>Magnoliopsida</taxon>
        <taxon>Liliopsida</taxon>
        <taxon>Poales</taxon>
        <taxon>Poaceae</taxon>
        <taxon>BOP clade</taxon>
        <taxon>Oryzoideae</taxon>
        <taxon>Oryzeae</taxon>
        <taxon>Oryzinae</taxon>
        <taxon>Oryza</taxon>
        <taxon>Oryza meyeriana</taxon>
    </lineage>
</organism>
<dbReference type="AlphaFoldDB" id="A0A6G1DEV1"/>
<keyword evidence="3" id="KW-1185">Reference proteome</keyword>
<dbReference type="Proteomes" id="UP000479710">
    <property type="component" value="Unassembled WGS sequence"/>
</dbReference>
<sequence length="70" mass="7846">MEMRRPSSPICHHKIWKVLDIGTKKLTRNTATEMERKTAMSLTVDFSSLNSIAVYASIFLAAGFSRSLLS</sequence>
<protein>
    <submittedName>
        <fullName evidence="2">Uncharacterized protein</fullName>
    </submittedName>
</protein>
<dbReference type="EMBL" id="SPHZ02000006">
    <property type="protein sequence ID" value="KAF0910694.1"/>
    <property type="molecule type" value="Genomic_DNA"/>
</dbReference>
<gene>
    <name evidence="2" type="ORF">E2562_004686</name>
</gene>
<proteinExistence type="predicted"/>